<dbReference type="OrthoDB" id="2013972at2759"/>
<reference evidence="1 2" key="1">
    <citation type="submission" date="2014-11" db="EMBL/GenBank/DDBJ databases">
        <authorList>
            <person name="Wibberg Daniel"/>
        </authorList>
    </citation>
    <scope>NUCLEOTIDE SEQUENCE [LARGE SCALE GENOMIC DNA]</scope>
    <source>
        <strain evidence="1">Rhizoctonia solani AG1-IB 7/3/14</strain>
    </source>
</reference>
<dbReference type="EMBL" id="LN679101">
    <property type="protein sequence ID" value="CEL55597.1"/>
    <property type="molecule type" value="Genomic_DNA"/>
</dbReference>
<dbReference type="Pfam" id="PF13489">
    <property type="entry name" value="Methyltransf_23"/>
    <property type="match status" value="1"/>
</dbReference>
<dbReference type="SUPFAM" id="SSF53335">
    <property type="entry name" value="S-adenosyl-L-methionine-dependent methyltransferases"/>
    <property type="match status" value="1"/>
</dbReference>
<gene>
    <name evidence="1" type="ORF">RSOLAG1IB_01609</name>
</gene>
<evidence type="ECO:0000313" key="1">
    <source>
        <dbReference type="EMBL" id="CEL55597.1"/>
    </source>
</evidence>
<dbReference type="PANTHER" id="PTHR43591:SF24">
    <property type="entry name" value="2-METHOXY-6-POLYPRENYL-1,4-BENZOQUINOL METHYLASE, MITOCHONDRIAL"/>
    <property type="match status" value="1"/>
</dbReference>
<protein>
    <submittedName>
        <fullName evidence="1">Uncharacterized protein</fullName>
    </submittedName>
</protein>
<keyword evidence="2" id="KW-1185">Reference proteome</keyword>
<dbReference type="PANTHER" id="PTHR43591">
    <property type="entry name" value="METHYLTRANSFERASE"/>
    <property type="match status" value="1"/>
</dbReference>
<sequence>MANQSNGLGELRDVHGRHLNSLNKDYMLPADSAEMKRLSKQHKILSIALGSLYPDHYAESIIHRLAHREGETIRICDLGSGSGDWAAEMAAAFPHSDVLAIDLAPGIPENAPPNVQFKVADVTKEVPEYYDQFDLIQARCVANGIKDFEALVALVHHYLKPGGVFIIAEGYLEICGEDLEFMIPKESGGLAQLFAEIAKRQPSPNNKGVARVADFLDGWLKEHGGFEEINDRKIYIPLGWEGSTDLCKEPHRAGQLMLENARIFAGAWKPMFLSMGLPESDVDKWVTLAREELENPETTRAYAKFRFVCATKRR</sequence>
<evidence type="ECO:0000313" key="2">
    <source>
        <dbReference type="Proteomes" id="UP000059188"/>
    </source>
</evidence>
<dbReference type="STRING" id="1108050.A0A0B7FHF6"/>
<name>A0A0B7FHF6_THACB</name>
<dbReference type="AlphaFoldDB" id="A0A0B7FHF6"/>
<dbReference type="Gene3D" id="3.40.50.150">
    <property type="entry name" value="Vaccinia Virus protein VP39"/>
    <property type="match status" value="1"/>
</dbReference>
<proteinExistence type="predicted"/>
<dbReference type="CDD" id="cd02440">
    <property type="entry name" value="AdoMet_MTases"/>
    <property type="match status" value="1"/>
</dbReference>
<dbReference type="GO" id="GO:0008168">
    <property type="term" value="F:methyltransferase activity"/>
    <property type="evidence" value="ECO:0007669"/>
    <property type="project" value="TreeGrafter"/>
</dbReference>
<organism evidence="1 2">
    <name type="scientific">Thanatephorus cucumeris (strain AG1-IB / isolate 7/3/14)</name>
    <name type="common">Lettuce bottom rot fungus</name>
    <name type="synonym">Rhizoctonia solani</name>
    <dbReference type="NCBI Taxonomy" id="1108050"/>
    <lineage>
        <taxon>Eukaryota</taxon>
        <taxon>Fungi</taxon>
        <taxon>Dikarya</taxon>
        <taxon>Basidiomycota</taxon>
        <taxon>Agaricomycotina</taxon>
        <taxon>Agaricomycetes</taxon>
        <taxon>Cantharellales</taxon>
        <taxon>Ceratobasidiaceae</taxon>
        <taxon>Rhizoctonia</taxon>
        <taxon>Rhizoctonia solani AG-1</taxon>
    </lineage>
</organism>
<accession>A0A0B7FHF6</accession>
<dbReference type="Proteomes" id="UP000059188">
    <property type="component" value="Unassembled WGS sequence"/>
</dbReference>
<dbReference type="InterPro" id="IPR029063">
    <property type="entry name" value="SAM-dependent_MTases_sf"/>
</dbReference>